<dbReference type="KEGG" id="axl:AXY_02010"/>
<keyword evidence="2" id="KW-1185">Reference proteome</keyword>
<protein>
    <submittedName>
        <fullName evidence="1">Uncharacterized protein</fullName>
    </submittedName>
</protein>
<dbReference type="EMBL" id="AP012050">
    <property type="protein sequence ID" value="BAM46333.1"/>
    <property type="molecule type" value="Genomic_DNA"/>
</dbReference>
<reference evidence="1 2" key="1">
    <citation type="submission" date="2011-01" db="EMBL/GenBank/DDBJ databases">
        <title>Whole genome sequence of Amphibacillus xylinus NBRC 15112.</title>
        <authorList>
            <person name="Nakazawa H."/>
            <person name="Katano Y."/>
            <person name="Nakamura S."/>
            <person name="Sasagawa M."/>
            <person name="Fukada J."/>
            <person name="Arai T."/>
            <person name="Sasakura N."/>
            <person name="Mochizuki D."/>
            <person name="Hosoyama A."/>
            <person name="Harada K."/>
            <person name="Horikawa H."/>
            <person name="Kato Y."/>
            <person name="Harada T."/>
            <person name="Sasaki K."/>
            <person name="Sekiguchi M."/>
            <person name="Hodoyama M."/>
            <person name="Nishiko R."/>
            <person name="Narita H."/>
            <person name="Hanamaki A."/>
            <person name="Hata C."/>
            <person name="Konno Y."/>
            <person name="Niimura Y."/>
            <person name="Yamazaki S."/>
            <person name="Fujita N."/>
        </authorList>
    </citation>
    <scope>NUCLEOTIDE SEQUENCE [LARGE SCALE GENOMIC DNA]</scope>
    <source>
        <strain evidence="2">ATCC 51415 / DSM 6626 / JCM 7361 / LMG 17667 / NBRC 15112 / Ep01</strain>
    </source>
</reference>
<organism evidence="1 2">
    <name type="scientific">Amphibacillus xylanus (strain ATCC 51415 / DSM 6626 / JCM 7361 / LMG 17667 / NBRC 15112 / Ep01)</name>
    <dbReference type="NCBI Taxonomy" id="698758"/>
    <lineage>
        <taxon>Bacteria</taxon>
        <taxon>Bacillati</taxon>
        <taxon>Bacillota</taxon>
        <taxon>Bacilli</taxon>
        <taxon>Bacillales</taxon>
        <taxon>Bacillaceae</taxon>
        <taxon>Amphibacillus</taxon>
    </lineage>
</organism>
<evidence type="ECO:0000313" key="1">
    <source>
        <dbReference type="EMBL" id="BAM46333.1"/>
    </source>
</evidence>
<evidence type="ECO:0000313" key="2">
    <source>
        <dbReference type="Proteomes" id="UP000006294"/>
    </source>
</evidence>
<name>K0J5U1_AMPXN</name>
<gene>
    <name evidence="1" type="ordered locus">AXY_02010</name>
</gene>
<accession>K0J5U1</accession>
<dbReference type="RefSeq" id="WP_015008939.1">
    <property type="nucleotide sequence ID" value="NC_018704.1"/>
</dbReference>
<dbReference type="AlphaFoldDB" id="K0J5U1"/>
<dbReference type="HOGENOM" id="CLU_2713457_0_0_9"/>
<sequence>MDNELELLLKSFKKIANEEGEFTRGALMANESVAKDYIRKVEKLRIMGKLEIIEAYADGMNVSVSGKIRERK</sequence>
<proteinExistence type="predicted"/>
<dbReference type="Proteomes" id="UP000006294">
    <property type="component" value="Chromosome"/>
</dbReference>